<feature type="transmembrane region" description="Helical" evidence="1">
    <location>
        <begin position="133"/>
        <end position="149"/>
    </location>
</feature>
<reference evidence="2" key="1">
    <citation type="journal article" date="2021" name="PeerJ">
        <title>Extensive microbial diversity within the chicken gut microbiome revealed by metagenomics and culture.</title>
        <authorList>
            <person name="Gilroy R."/>
            <person name="Ravi A."/>
            <person name="Getino M."/>
            <person name="Pursley I."/>
            <person name="Horton D.L."/>
            <person name="Alikhan N.F."/>
            <person name="Baker D."/>
            <person name="Gharbi K."/>
            <person name="Hall N."/>
            <person name="Watson M."/>
            <person name="Adriaenssens E.M."/>
            <person name="Foster-Nyarko E."/>
            <person name="Jarju S."/>
            <person name="Secka A."/>
            <person name="Antonio M."/>
            <person name="Oren A."/>
            <person name="Chaudhuri R.R."/>
            <person name="La Ragione R."/>
            <person name="Hildebrand F."/>
            <person name="Pallen M.J."/>
        </authorList>
    </citation>
    <scope>NUCLEOTIDE SEQUENCE</scope>
    <source>
        <strain evidence="2">ChiGjej1B1-98</strain>
    </source>
</reference>
<dbReference type="AlphaFoldDB" id="A0A9D1YX58"/>
<keyword evidence="1" id="KW-0472">Membrane</keyword>
<evidence type="ECO:0000256" key="1">
    <source>
        <dbReference type="SAM" id="Phobius"/>
    </source>
</evidence>
<feature type="transmembrane region" description="Helical" evidence="1">
    <location>
        <begin position="231"/>
        <end position="251"/>
    </location>
</feature>
<keyword evidence="1" id="KW-1133">Transmembrane helix</keyword>
<evidence type="ECO:0000313" key="2">
    <source>
        <dbReference type="EMBL" id="HIY66705.1"/>
    </source>
</evidence>
<organism evidence="2 3">
    <name type="scientific">Candidatus Agrococcus pullicola</name>
    <dbReference type="NCBI Taxonomy" id="2838429"/>
    <lineage>
        <taxon>Bacteria</taxon>
        <taxon>Bacillati</taxon>
        <taxon>Actinomycetota</taxon>
        <taxon>Actinomycetes</taxon>
        <taxon>Micrococcales</taxon>
        <taxon>Microbacteriaceae</taxon>
        <taxon>Agrococcus</taxon>
    </lineage>
</organism>
<proteinExistence type="predicted"/>
<dbReference type="PANTHER" id="PTHR37308:SF1">
    <property type="entry name" value="POLYPRENYL-PHOSPHATE TRANSPORTER"/>
    <property type="match status" value="1"/>
</dbReference>
<dbReference type="Proteomes" id="UP000824005">
    <property type="component" value="Unassembled WGS sequence"/>
</dbReference>
<evidence type="ECO:0000313" key="3">
    <source>
        <dbReference type="Proteomes" id="UP000824005"/>
    </source>
</evidence>
<keyword evidence="1" id="KW-0812">Transmembrane</keyword>
<gene>
    <name evidence="2" type="ORF">H9830_10570</name>
</gene>
<feature type="transmembrane region" description="Helical" evidence="1">
    <location>
        <begin position="104"/>
        <end position="121"/>
    </location>
</feature>
<feature type="transmembrane region" description="Helical" evidence="1">
    <location>
        <begin position="263"/>
        <end position="283"/>
    </location>
</feature>
<dbReference type="PANTHER" id="PTHR37308">
    <property type="entry name" value="INTEGRAL MEMBRANE PROTEIN"/>
    <property type="match status" value="1"/>
</dbReference>
<dbReference type="InterPro" id="IPR007163">
    <property type="entry name" value="VCA0040-like"/>
</dbReference>
<comment type="caution">
    <text evidence="2">The sequence shown here is derived from an EMBL/GenBank/DDBJ whole genome shotgun (WGS) entry which is preliminary data.</text>
</comment>
<protein>
    <submittedName>
        <fullName evidence="2">DUF368 domain-containing protein</fullName>
    </submittedName>
</protein>
<feature type="transmembrane region" description="Helical" evidence="1">
    <location>
        <begin position="161"/>
        <end position="189"/>
    </location>
</feature>
<dbReference type="Pfam" id="PF04018">
    <property type="entry name" value="VCA0040-like"/>
    <property type="match status" value="1"/>
</dbReference>
<name>A0A9D1YX58_9MICO</name>
<dbReference type="EMBL" id="DXDC01000319">
    <property type="protein sequence ID" value="HIY66705.1"/>
    <property type="molecule type" value="Genomic_DNA"/>
</dbReference>
<feature type="transmembrane region" description="Helical" evidence="1">
    <location>
        <begin position="201"/>
        <end position="219"/>
    </location>
</feature>
<sequence>MTWFLNFLRGGAVGTSEALPGISGGTVALIVRLYDDLINGAGHVLGGIRLTLTDGVRGRGLGAAKEEFKRGQWNVLIPALLGMATFLIIAIVILEPIVHNHTQIVYAAFFGLVLGSLPIPYQESRSRWKLWNYGLALLFAIAAFLLLGLPRVDVVISLWTVFLSAAVAICALVIPGLSGSFILLTFGMYEPTLTAVRSVDIPYILTFAAGAATGLTAFVKLLQYLLTHKRHITMVILTGLMAGSLRALWPWDNQALDGPETPMFGLIIAMVIGLAVVTSILWLERRHTLTAQSH</sequence>
<feature type="transmembrane region" description="Helical" evidence="1">
    <location>
        <begin position="75"/>
        <end position="97"/>
    </location>
</feature>
<reference evidence="2" key="2">
    <citation type="submission" date="2021-04" db="EMBL/GenBank/DDBJ databases">
        <authorList>
            <person name="Gilroy R."/>
        </authorList>
    </citation>
    <scope>NUCLEOTIDE SEQUENCE</scope>
    <source>
        <strain evidence="2">ChiGjej1B1-98</strain>
    </source>
</reference>
<accession>A0A9D1YX58</accession>